<dbReference type="EMBL" id="UYWY01023804">
    <property type="protein sequence ID" value="VDM48003.1"/>
    <property type="molecule type" value="Genomic_DNA"/>
</dbReference>
<accession>A0A183V7G3</accession>
<dbReference type="Proteomes" id="UP000050794">
    <property type="component" value="Unassembled WGS sequence"/>
</dbReference>
<dbReference type="AlphaFoldDB" id="A0A183V7G3"/>
<proteinExistence type="predicted"/>
<evidence type="ECO:0000313" key="1">
    <source>
        <dbReference type="EMBL" id="VDM48003.1"/>
    </source>
</evidence>
<gene>
    <name evidence="1" type="ORF">TCNE_LOCUS16682</name>
</gene>
<protein>
    <submittedName>
        <fullName evidence="3">PINc domain-containing protein</fullName>
    </submittedName>
</protein>
<reference evidence="1 2" key="2">
    <citation type="submission" date="2018-11" db="EMBL/GenBank/DDBJ databases">
        <authorList>
            <consortium name="Pathogen Informatics"/>
        </authorList>
    </citation>
    <scope>NUCLEOTIDE SEQUENCE [LARGE SCALE GENOMIC DNA]</scope>
</reference>
<evidence type="ECO:0000313" key="2">
    <source>
        <dbReference type="Proteomes" id="UP000050794"/>
    </source>
</evidence>
<dbReference type="WBParaSite" id="TCNE_0001668401-mRNA-1">
    <property type="protein sequence ID" value="TCNE_0001668401-mRNA-1"/>
    <property type="gene ID" value="TCNE_0001668401"/>
</dbReference>
<sequence length="83" mass="9091">MDSSLILLAVSGCSLEAHIPDRTPRSQLVSAAELRCAYASGDKDLVQLAHQNGSRYVAPRFDVARCQFDARCTCGWFIAFSLL</sequence>
<keyword evidence="2" id="KW-1185">Reference proteome</keyword>
<evidence type="ECO:0000313" key="3">
    <source>
        <dbReference type="WBParaSite" id="TCNE_0001668401-mRNA-1"/>
    </source>
</evidence>
<reference evidence="3" key="1">
    <citation type="submission" date="2016-06" db="UniProtKB">
        <authorList>
            <consortium name="WormBaseParasite"/>
        </authorList>
    </citation>
    <scope>IDENTIFICATION</scope>
</reference>
<organism evidence="2 3">
    <name type="scientific">Toxocara canis</name>
    <name type="common">Canine roundworm</name>
    <dbReference type="NCBI Taxonomy" id="6265"/>
    <lineage>
        <taxon>Eukaryota</taxon>
        <taxon>Metazoa</taxon>
        <taxon>Ecdysozoa</taxon>
        <taxon>Nematoda</taxon>
        <taxon>Chromadorea</taxon>
        <taxon>Rhabditida</taxon>
        <taxon>Spirurina</taxon>
        <taxon>Ascaridomorpha</taxon>
        <taxon>Ascaridoidea</taxon>
        <taxon>Toxocaridae</taxon>
        <taxon>Toxocara</taxon>
    </lineage>
</organism>
<name>A0A183V7G3_TOXCA</name>